<sequence length="51" mass="5756">MSVMACFLDLSIRIPNLIEMLRASGLLLVRNGLKRDTFPGCMLLVMWCLVT</sequence>
<protein>
    <submittedName>
        <fullName evidence="1">Uncharacterized protein</fullName>
    </submittedName>
</protein>
<proteinExistence type="predicted"/>
<dbReference type="AlphaFoldDB" id="A0A2P2MXW1"/>
<accession>A0A2P2MXW1</accession>
<dbReference type="EMBL" id="GGEC01054578">
    <property type="protein sequence ID" value="MBX35062.1"/>
    <property type="molecule type" value="Transcribed_RNA"/>
</dbReference>
<evidence type="ECO:0000313" key="1">
    <source>
        <dbReference type="EMBL" id="MBX35062.1"/>
    </source>
</evidence>
<organism evidence="1">
    <name type="scientific">Rhizophora mucronata</name>
    <name type="common">Asiatic mangrove</name>
    <dbReference type="NCBI Taxonomy" id="61149"/>
    <lineage>
        <taxon>Eukaryota</taxon>
        <taxon>Viridiplantae</taxon>
        <taxon>Streptophyta</taxon>
        <taxon>Embryophyta</taxon>
        <taxon>Tracheophyta</taxon>
        <taxon>Spermatophyta</taxon>
        <taxon>Magnoliopsida</taxon>
        <taxon>eudicotyledons</taxon>
        <taxon>Gunneridae</taxon>
        <taxon>Pentapetalae</taxon>
        <taxon>rosids</taxon>
        <taxon>fabids</taxon>
        <taxon>Malpighiales</taxon>
        <taxon>Rhizophoraceae</taxon>
        <taxon>Rhizophora</taxon>
    </lineage>
</organism>
<name>A0A2P2MXW1_RHIMU</name>
<reference evidence="1" key="1">
    <citation type="submission" date="2018-02" db="EMBL/GenBank/DDBJ databases">
        <title>Rhizophora mucronata_Transcriptome.</title>
        <authorList>
            <person name="Meera S.P."/>
            <person name="Sreeshan A."/>
            <person name="Augustine A."/>
        </authorList>
    </citation>
    <scope>NUCLEOTIDE SEQUENCE</scope>
    <source>
        <tissue evidence="1">Leaf</tissue>
    </source>
</reference>